<feature type="transmembrane region" description="Helical" evidence="7">
    <location>
        <begin position="200"/>
        <end position="221"/>
    </location>
</feature>
<dbReference type="PANTHER" id="PTHR33048">
    <property type="entry name" value="PTH11-LIKE INTEGRAL MEMBRANE PROTEIN (AFU_ORTHOLOGUE AFUA_5G11245)"/>
    <property type="match status" value="1"/>
</dbReference>
<evidence type="ECO:0000256" key="6">
    <source>
        <dbReference type="SAM" id="MobiDB-lite"/>
    </source>
</evidence>
<evidence type="ECO:0000313" key="9">
    <source>
        <dbReference type="EMBL" id="KAK4214369.1"/>
    </source>
</evidence>
<feature type="compositionally biased region" description="Basic and acidic residues" evidence="6">
    <location>
        <begin position="377"/>
        <end position="400"/>
    </location>
</feature>
<evidence type="ECO:0000259" key="8">
    <source>
        <dbReference type="Pfam" id="PF20684"/>
    </source>
</evidence>
<dbReference type="GO" id="GO:0016020">
    <property type="term" value="C:membrane"/>
    <property type="evidence" value="ECO:0007669"/>
    <property type="project" value="UniProtKB-SubCell"/>
</dbReference>
<reference evidence="9" key="1">
    <citation type="journal article" date="2023" name="Mol. Phylogenet. Evol.">
        <title>Genome-scale phylogeny and comparative genomics of the fungal order Sordariales.</title>
        <authorList>
            <person name="Hensen N."/>
            <person name="Bonometti L."/>
            <person name="Westerberg I."/>
            <person name="Brannstrom I.O."/>
            <person name="Guillou S."/>
            <person name="Cros-Aarteil S."/>
            <person name="Calhoun S."/>
            <person name="Haridas S."/>
            <person name="Kuo A."/>
            <person name="Mondo S."/>
            <person name="Pangilinan J."/>
            <person name="Riley R."/>
            <person name="LaButti K."/>
            <person name="Andreopoulos B."/>
            <person name="Lipzen A."/>
            <person name="Chen C."/>
            <person name="Yan M."/>
            <person name="Daum C."/>
            <person name="Ng V."/>
            <person name="Clum A."/>
            <person name="Steindorff A."/>
            <person name="Ohm R.A."/>
            <person name="Martin F."/>
            <person name="Silar P."/>
            <person name="Natvig D.O."/>
            <person name="Lalanne C."/>
            <person name="Gautier V."/>
            <person name="Ament-Velasquez S.L."/>
            <person name="Kruys A."/>
            <person name="Hutchinson M.I."/>
            <person name="Powell A.J."/>
            <person name="Barry K."/>
            <person name="Miller A.N."/>
            <person name="Grigoriev I.V."/>
            <person name="Debuchy R."/>
            <person name="Gladieux P."/>
            <person name="Hiltunen Thoren M."/>
            <person name="Johannesson H."/>
        </authorList>
    </citation>
    <scope>NUCLEOTIDE SEQUENCE</scope>
    <source>
        <strain evidence="9">PSN293</strain>
    </source>
</reference>
<evidence type="ECO:0000256" key="4">
    <source>
        <dbReference type="ARBA" id="ARBA00023136"/>
    </source>
</evidence>
<feature type="compositionally biased region" description="Basic and acidic residues" evidence="6">
    <location>
        <begin position="473"/>
        <end position="482"/>
    </location>
</feature>
<feature type="compositionally biased region" description="Polar residues" evidence="6">
    <location>
        <begin position="363"/>
        <end position="372"/>
    </location>
</feature>
<dbReference type="InterPro" id="IPR049326">
    <property type="entry name" value="Rhodopsin_dom_fungi"/>
</dbReference>
<feature type="transmembrane region" description="Helical" evidence="7">
    <location>
        <begin position="118"/>
        <end position="140"/>
    </location>
</feature>
<feature type="domain" description="Rhodopsin" evidence="8">
    <location>
        <begin position="50"/>
        <end position="295"/>
    </location>
</feature>
<proteinExistence type="inferred from homology"/>
<evidence type="ECO:0000256" key="3">
    <source>
        <dbReference type="ARBA" id="ARBA00022989"/>
    </source>
</evidence>
<dbReference type="PANTHER" id="PTHR33048:SF47">
    <property type="entry name" value="INTEGRAL MEMBRANE PROTEIN-RELATED"/>
    <property type="match status" value="1"/>
</dbReference>
<dbReference type="InterPro" id="IPR052337">
    <property type="entry name" value="SAT4-like"/>
</dbReference>
<dbReference type="AlphaFoldDB" id="A0AAN6Y809"/>
<evidence type="ECO:0000256" key="2">
    <source>
        <dbReference type="ARBA" id="ARBA00022692"/>
    </source>
</evidence>
<organism evidence="9 10">
    <name type="scientific">Rhypophila decipiens</name>
    <dbReference type="NCBI Taxonomy" id="261697"/>
    <lineage>
        <taxon>Eukaryota</taxon>
        <taxon>Fungi</taxon>
        <taxon>Dikarya</taxon>
        <taxon>Ascomycota</taxon>
        <taxon>Pezizomycotina</taxon>
        <taxon>Sordariomycetes</taxon>
        <taxon>Sordariomycetidae</taxon>
        <taxon>Sordariales</taxon>
        <taxon>Naviculisporaceae</taxon>
        <taxon>Rhypophila</taxon>
    </lineage>
</organism>
<keyword evidence="2 7" id="KW-0812">Transmembrane</keyword>
<keyword evidence="3 7" id="KW-1133">Transmembrane helix</keyword>
<feature type="transmembrane region" description="Helical" evidence="7">
    <location>
        <begin position="271"/>
        <end position="291"/>
    </location>
</feature>
<feature type="transmembrane region" description="Helical" evidence="7">
    <location>
        <begin position="33"/>
        <end position="54"/>
    </location>
</feature>
<feature type="region of interest" description="Disordered" evidence="6">
    <location>
        <begin position="454"/>
        <end position="503"/>
    </location>
</feature>
<feature type="transmembrane region" description="Helical" evidence="7">
    <location>
        <begin position="152"/>
        <end position="171"/>
    </location>
</feature>
<dbReference type="EMBL" id="MU858095">
    <property type="protein sequence ID" value="KAK4214369.1"/>
    <property type="molecule type" value="Genomic_DNA"/>
</dbReference>
<feature type="transmembrane region" description="Helical" evidence="7">
    <location>
        <begin position="233"/>
        <end position="251"/>
    </location>
</feature>
<feature type="transmembrane region" description="Helical" evidence="7">
    <location>
        <begin position="66"/>
        <end position="85"/>
    </location>
</feature>
<feature type="compositionally biased region" description="Basic and acidic residues" evidence="6">
    <location>
        <begin position="489"/>
        <end position="503"/>
    </location>
</feature>
<feature type="compositionally biased region" description="Polar residues" evidence="6">
    <location>
        <begin position="456"/>
        <end position="470"/>
    </location>
</feature>
<comment type="caution">
    <text evidence="9">The sequence shown here is derived from an EMBL/GenBank/DDBJ whole genome shotgun (WGS) entry which is preliminary data.</text>
</comment>
<gene>
    <name evidence="9" type="ORF">QBC37DRAFT_387250</name>
</gene>
<evidence type="ECO:0000256" key="7">
    <source>
        <dbReference type="SAM" id="Phobius"/>
    </source>
</evidence>
<comment type="similarity">
    <text evidence="5">Belongs to the SAT4 family.</text>
</comment>
<keyword evidence="10" id="KW-1185">Reference proteome</keyword>
<dbReference type="Pfam" id="PF20684">
    <property type="entry name" value="Fung_rhodopsin"/>
    <property type="match status" value="1"/>
</dbReference>
<sequence length="503" mass="56935">MDKNGLITSGLLRREEEETPVGPPLQRVSKQTFLAVIWTACALSFCFVVFRIYIRIKGFRKLFADDYLVLLAWFILLTFDIIWQFKVDVLYWQYDVVAGTTQVSLEFFAAFQDFMPQIITWSAMFYCCLWSIKFSFLLFFRRLGTDIIAPKYWWFVTVCTACGLIACIGDIDYTCTLKDIMYIMVECPKPHHVLFENRTFYANTVADLFTDCLIMSIPIYMVWNTNMSLRKKLLLFGIFSVTIFIMATAIARVSVIIKNGDQLQNASIDWLYLWSALEMCIAIICACLGSFRQLYTSVKKPKPPLPLHNNKLTPTIGGGGSDPSKNRKNKYFLPFSIIRQNPFTATSWTSWSASRTVKGQDSMALSSFTSEPTEAPEILKPEPARTESEEVDIRPTGREGGWRQRWSTLLRMENPQHLNTIDSSFPGSQTLIASNVSGVTSTVITESSGVHVKTSYDVSSTRTGSTSSAPAATREHRGDNGDGPHQTVHRRDHDEHDGGRGFV</sequence>
<feature type="region of interest" description="Disordered" evidence="6">
    <location>
        <begin position="363"/>
        <end position="400"/>
    </location>
</feature>
<accession>A0AAN6Y809</accession>
<reference evidence="9" key="2">
    <citation type="submission" date="2023-05" db="EMBL/GenBank/DDBJ databases">
        <authorList>
            <consortium name="Lawrence Berkeley National Laboratory"/>
            <person name="Steindorff A."/>
            <person name="Hensen N."/>
            <person name="Bonometti L."/>
            <person name="Westerberg I."/>
            <person name="Brannstrom I.O."/>
            <person name="Guillou S."/>
            <person name="Cros-Aarteil S."/>
            <person name="Calhoun S."/>
            <person name="Haridas S."/>
            <person name="Kuo A."/>
            <person name="Mondo S."/>
            <person name="Pangilinan J."/>
            <person name="Riley R."/>
            <person name="Labutti K."/>
            <person name="Andreopoulos B."/>
            <person name="Lipzen A."/>
            <person name="Chen C."/>
            <person name="Yanf M."/>
            <person name="Daum C."/>
            <person name="Ng V."/>
            <person name="Clum A."/>
            <person name="Ohm R."/>
            <person name="Martin F."/>
            <person name="Silar P."/>
            <person name="Natvig D."/>
            <person name="Lalanne C."/>
            <person name="Gautier V."/>
            <person name="Ament-Velasquez S.L."/>
            <person name="Kruys A."/>
            <person name="Hutchinson M.I."/>
            <person name="Powell A.J."/>
            <person name="Barry K."/>
            <person name="Miller A.N."/>
            <person name="Grigoriev I.V."/>
            <person name="Debuchy R."/>
            <person name="Gladieux P."/>
            <person name="Thoren M.H."/>
            <person name="Johannesson H."/>
        </authorList>
    </citation>
    <scope>NUCLEOTIDE SEQUENCE</scope>
    <source>
        <strain evidence="9">PSN293</strain>
    </source>
</reference>
<comment type="subcellular location">
    <subcellularLocation>
        <location evidence="1">Membrane</location>
        <topology evidence="1">Multi-pass membrane protein</topology>
    </subcellularLocation>
</comment>
<keyword evidence="4 7" id="KW-0472">Membrane</keyword>
<protein>
    <recommendedName>
        <fullName evidence="8">Rhodopsin domain-containing protein</fullName>
    </recommendedName>
</protein>
<dbReference type="Proteomes" id="UP001301769">
    <property type="component" value="Unassembled WGS sequence"/>
</dbReference>
<name>A0AAN6Y809_9PEZI</name>
<evidence type="ECO:0000256" key="5">
    <source>
        <dbReference type="ARBA" id="ARBA00038359"/>
    </source>
</evidence>
<evidence type="ECO:0000313" key="10">
    <source>
        <dbReference type="Proteomes" id="UP001301769"/>
    </source>
</evidence>
<evidence type="ECO:0000256" key="1">
    <source>
        <dbReference type="ARBA" id="ARBA00004141"/>
    </source>
</evidence>